<evidence type="ECO:0000313" key="3">
    <source>
        <dbReference type="Proteomes" id="UP000054735"/>
    </source>
</evidence>
<protein>
    <submittedName>
        <fullName evidence="2">Uncharacterized protein</fullName>
    </submittedName>
</protein>
<dbReference type="Proteomes" id="UP000255066">
    <property type="component" value="Unassembled WGS sequence"/>
</dbReference>
<evidence type="ECO:0000313" key="1">
    <source>
        <dbReference type="EMBL" id="KTC75986.1"/>
    </source>
</evidence>
<evidence type="ECO:0000313" key="4">
    <source>
        <dbReference type="Proteomes" id="UP000255066"/>
    </source>
</evidence>
<dbReference type="RefSeq" id="WP_058522181.1">
    <property type="nucleotide sequence ID" value="NZ_CAAAHV010000032.1"/>
</dbReference>
<dbReference type="OrthoDB" id="5636650at2"/>
<organism evidence="2 4">
    <name type="scientific">Legionella birminghamensis</name>
    <dbReference type="NCBI Taxonomy" id="28083"/>
    <lineage>
        <taxon>Bacteria</taxon>
        <taxon>Pseudomonadati</taxon>
        <taxon>Pseudomonadota</taxon>
        <taxon>Gammaproteobacteria</taxon>
        <taxon>Legionellales</taxon>
        <taxon>Legionellaceae</taxon>
        <taxon>Legionella</taxon>
    </lineage>
</organism>
<name>A0A378IBF4_9GAMM</name>
<evidence type="ECO:0000313" key="2">
    <source>
        <dbReference type="EMBL" id="STX32112.1"/>
    </source>
</evidence>
<accession>A0A378IBF4</accession>
<dbReference type="Proteomes" id="UP000054735">
    <property type="component" value="Unassembled WGS sequence"/>
</dbReference>
<reference evidence="2 4" key="2">
    <citation type="submission" date="2018-06" db="EMBL/GenBank/DDBJ databases">
        <authorList>
            <consortium name="Pathogen Informatics"/>
            <person name="Doyle S."/>
        </authorList>
    </citation>
    <scope>NUCLEOTIDE SEQUENCE [LARGE SCALE GENOMIC DNA]</scope>
    <source>
        <strain evidence="2 4">NCTC12437</strain>
    </source>
</reference>
<proteinExistence type="predicted"/>
<keyword evidence="3" id="KW-1185">Reference proteome</keyword>
<dbReference type="AlphaFoldDB" id="A0A378IBF4"/>
<dbReference type="STRING" id="28083.Lbir_0055"/>
<sequence length="307" mass="33525">MFAVKALFGIKAKQVITHVNADSPSLETIPENTNFIREGSGTTTITGSIVKVNVTVSNAASLRLSGQVGAGCVILKEGSGTLTFENAVADDMQLTVYGQGTIIFTQRPSQNVINSIVVRTGNARIICEGAPLNLPSQGYRRHNLGASTRNAVPEPQFRQTSAALSRLSENPPVGASRQGKIFNKLLQDHIDSCKDRKTIATLVAELNLSAEEEILFNELRDSIMMDYFTDVPVKYGKSVYNLDWLMDWHNKGNPDPYTKKPIDTLSISEYPAYGALNDAIVELNKLRAAKKEAVSAEEEHPVNDLSM</sequence>
<dbReference type="EMBL" id="UGNW01000001">
    <property type="protein sequence ID" value="STX32112.1"/>
    <property type="molecule type" value="Genomic_DNA"/>
</dbReference>
<reference evidence="1 3" key="1">
    <citation type="submission" date="2015-11" db="EMBL/GenBank/DDBJ databases">
        <title>Genomic analysis of 38 Legionella species identifies large and diverse effector repertoires.</title>
        <authorList>
            <person name="Burstein D."/>
            <person name="Amaro F."/>
            <person name="Zusman T."/>
            <person name="Lifshitz Z."/>
            <person name="Cohen O."/>
            <person name="Gilbert J.A."/>
            <person name="Pupko T."/>
            <person name="Shuman H.A."/>
            <person name="Segal G."/>
        </authorList>
    </citation>
    <scope>NUCLEOTIDE SEQUENCE [LARGE SCALE GENOMIC DNA]</scope>
    <source>
        <strain evidence="1 3">CDC#1407-AL-14</strain>
    </source>
</reference>
<gene>
    <name evidence="1" type="ORF">Lbir_0055</name>
    <name evidence="2" type="ORF">NCTC12437_01890</name>
</gene>
<dbReference type="EMBL" id="LNXT01000001">
    <property type="protein sequence ID" value="KTC75986.1"/>
    <property type="molecule type" value="Genomic_DNA"/>
</dbReference>